<comment type="caution">
    <text evidence="1">The sequence shown here is derived from an EMBL/GenBank/DDBJ whole genome shotgun (WGS) entry which is preliminary data.</text>
</comment>
<organism evidence="1 2">
    <name type="scientific">Mytilus galloprovincialis</name>
    <name type="common">Mediterranean mussel</name>
    <dbReference type="NCBI Taxonomy" id="29158"/>
    <lineage>
        <taxon>Eukaryota</taxon>
        <taxon>Metazoa</taxon>
        <taxon>Spiralia</taxon>
        <taxon>Lophotrochozoa</taxon>
        <taxon>Mollusca</taxon>
        <taxon>Bivalvia</taxon>
        <taxon>Autobranchia</taxon>
        <taxon>Pteriomorphia</taxon>
        <taxon>Mytilida</taxon>
        <taxon>Mytiloidea</taxon>
        <taxon>Mytilidae</taxon>
        <taxon>Mytilinae</taxon>
        <taxon>Mytilus</taxon>
    </lineage>
</organism>
<dbReference type="PANTHER" id="PTHR31511">
    <property type="entry name" value="PROTEIN CBG23764"/>
    <property type="match status" value="1"/>
</dbReference>
<protein>
    <submittedName>
        <fullName evidence="1">Uncharacterized protein</fullName>
    </submittedName>
</protein>
<accession>A0A8B6D3Y6</accession>
<sequence length="116" mass="13121">MAGDVRGWFDTSNYPQNHPSGIEAGINKKVLGKFKDECGGVPMREFVGLRAKMYSHVTPAGETKRAKGLKRCVVEKELNHQDYKDCLFNNIEISKEMKLFRSKLHQVPKESTFCSG</sequence>
<proteinExistence type="predicted"/>
<gene>
    <name evidence="1" type="ORF">MGAL_10B051224</name>
</gene>
<dbReference type="OrthoDB" id="6082702at2759"/>
<evidence type="ECO:0000313" key="2">
    <source>
        <dbReference type="Proteomes" id="UP000596742"/>
    </source>
</evidence>
<dbReference type="AlphaFoldDB" id="A0A8B6D3Y6"/>
<dbReference type="PANTHER" id="PTHR31511:SF12">
    <property type="entry name" value="RHO TERMINATION FACTOR N-TERMINAL DOMAIN-CONTAINING PROTEIN"/>
    <property type="match status" value="1"/>
</dbReference>
<dbReference type="Proteomes" id="UP000596742">
    <property type="component" value="Unassembled WGS sequence"/>
</dbReference>
<reference evidence="1" key="1">
    <citation type="submission" date="2018-11" db="EMBL/GenBank/DDBJ databases">
        <authorList>
            <person name="Alioto T."/>
            <person name="Alioto T."/>
        </authorList>
    </citation>
    <scope>NUCLEOTIDE SEQUENCE</scope>
</reference>
<dbReference type="SUPFAM" id="SSF56672">
    <property type="entry name" value="DNA/RNA polymerases"/>
    <property type="match status" value="1"/>
</dbReference>
<name>A0A8B6D3Y6_MYTGA</name>
<keyword evidence="2" id="KW-1185">Reference proteome</keyword>
<dbReference type="InterPro" id="IPR043502">
    <property type="entry name" value="DNA/RNA_pol_sf"/>
</dbReference>
<dbReference type="EMBL" id="UYJE01002726">
    <property type="protein sequence ID" value="VDI13124.1"/>
    <property type="molecule type" value="Genomic_DNA"/>
</dbReference>
<evidence type="ECO:0000313" key="1">
    <source>
        <dbReference type="EMBL" id="VDI13124.1"/>
    </source>
</evidence>